<accession>A0A4Q2L3B4</accession>
<evidence type="ECO:0000256" key="1">
    <source>
        <dbReference type="ARBA" id="ARBA00004141"/>
    </source>
</evidence>
<name>A0A4Q2L3B4_9MICO</name>
<dbReference type="Proteomes" id="UP000293865">
    <property type="component" value="Unassembled WGS sequence"/>
</dbReference>
<evidence type="ECO:0000256" key="3">
    <source>
        <dbReference type="ARBA" id="ARBA00022679"/>
    </source>
</evidence>
<proteinExistence type="inferred from homology"/>
<dbReference type="PANTHER" id="PTHR30576:SF10">
    <property type="entry name" value="SLL5057 PROTEIN"/>
    <property type="match status" value="1"/>
</dbReference>
<evidence type="ECO:0000256" key="5">
    <source>
        <dbReference type="ARBA" id="ARBA00022989"/>
    </source>
</evidence>
<organism evidence="10 11">
    <name type="scientific">Agromyces albus</name>
    <dbReference type="NCBI Taxonomy" id="205332"/>
    <lineage>
        <taxon>Bacteria</taxon>
        <taxon>Bacillati</taxon>
        <taxon>Actinomycetota</taxon>
        <taxon>Actinomycetes</taxon>
        <taxon>Micrococcales</taxon>
        <taxon>Microbacteriaceae</taxon>
        <taxon>Agromyces</taxon>
    </lineage>
</organism>
<keyword evidence="4 8" id="KW-0812">Transmembrane</keyword>
<evidence type="ECO:0000256" key="4">
    <source>
        <dbReference type="ARBA" id="ARBA00022692"/>
    </source>
</evidence>
<protein>
    <submittedName>
        <fullName evidence="10">Sugar transferase</fullName>
    </submittedName>
</protein>
<dbReference type="InterPro" id="IPR017475">
    <property type="entry name" value="EPS_sugar_tfrase"/>
</dbReference>
<dbReference type="Pfam" id="PF13727">
    <property type="entry name" value="CoA_binding_3"/>
    <property type="match status" value="1"/>
</dbReference>
<dbReference type="GO" id="GO:0016020">
    <property type="term" value="C:membrane"/>
    <property type="evidence" value="ECO:0007669"/>
    <property type="project" value="UniProtKB-SubCell"/>
</dbReference>
<feature type="compositionally biased region" description="Low complexity" evidence="7">
    <location>
        <begin position="11"/>
        <end position="25"/>
    </location>
</feature>
<comment type="subcellular location">
    <subcellularLocation>
        <location evidence="1">Membrane</location>
        <topology evidence="1">Multi-pass membrane protein</topology>
    </subcellularLocation>
</comment>
<feature type="transmembrane region" description="Helical" evidence="8">
    <location>
        <begin position="147"/>
        <end position="165"/>
    </location>
</feature>
<keyword evidence="11" id="KW-1185">Reference proteome</keyword>
<reference evidence="10 11" key="1">
    <citation type="submission" date="2019-01" db="EMBL/GenBank/DDBJ databases">
        <title>Agromyces.</title>
        <authorList>
            <person name="Li J."/>
        </authorList>
    </citation>
    <scope>NUCLEOTIDE SEQUENCE [LARGE SCALE GENOMIC DNA]</scope>
    <source>
        <strain evidence="10 11">DSM 15934</strain>
    </source>
</reference>
<feature type="transmembrane region" description="Helical" evidence="8">
    <location>
        <begin position="47"/>
        <end position="70"/>
    </location>
</feature>
<dbReference type="EMBL" id="SDPN01000008">
    <property type="protein sequence ID" value="RXZ71937.1"/>
    <property type="molecule type" value="Genomic_DNA"/>
</dbReference>
<sequence>MSGLSSPIEPSPRAGAQPRGPGPSAEASRPGYSRTSGLQLAHQYRDLLLITDTAVIIVAVLAAIAVRFAAVGDTVSTSRFSLEWTVVPILIVVVWLGALTAFRTRDAHVVGVGALEYKRVLNATATAFGSFAIVVLLLQLIDNRSYFVVAAPLGAVGLLIGRWGWRKWLLAQRRRGRYLAPALVVGSRAEVLFVADQVLRYSGAGFCLVGAAVDDDDRDDLVVQGTRIPVVGGVGDAAIAAAACHADTVIVAGPYGGGSQTIRELSWKLEGTATELVLASQLTDVAGPRIHFRPVEGLPLLHVEIPTFDGWRHVVKRSFDIVFAGTALVLLSPVFLIIAAIIRLDDGGPVFFRQTRCGRNGDTFEMIKFRSMVKTAERDLAGLLDRDEGAGVLFKLRNDPRVTHVGRVLREHSLDELPQFWNVLIGDMSVVGPRPPLICEVEAYDGKARRRLMIKPGLTGLWQISGRSDLSWEESVRLDLYYVENWSLTGDLMIIWRTGKTVIRANGAY</sequence>
<dbReference type="NCBIfam" id="TIGR03025">
    <property type="entry name" value="EPS_sugtrans"/>
    <property type="match status" value="1"/>
</dbReference>
<dbReference type="GO" id="GO:0016780">
    <property type="term" value="F:phosphotransferase activity, for other substituted phosphate groups"/>
    <property type="evidence" value="ECO:0007669"/>
    <property type="project" value="TreeGrafter"/>
</dbReference>
<dbReference type="InterPro" id="IPR003362">
    <property type="entry name" value="Bact_transf"/>
</dbReference>
<gene>
    <name evidence="10" type="ORF">ESP51_06085</name>
</gene>
<evidence type="ECO:0000259" key="9">
    <source>
        <dbReference type="Pfam" id="PF02397"/>
    </source>
</evidence>
<comment type="caution">
    <text evidence="10">The sequence shown here is derived from an EMBL/GenBank/DDBJ whole genome shotgun (WGS) entry which is preliminary data.</text>
</comment>
<evidence type="ECO:0000313" key="11">
    <source>
        <dbReference type="Proteomes" id="UP000293865"/>
    </source>
</evidence>
<evidence type="ECO:0000256" key="6">
    <source>
        <dbReference type="ARBA" id="ARBA00023136"/>
    </source>
</evidence>
<dbReference type="Pfam" id="PF02397">
    <property type="entry name" value="Bac_transf"/>
    <property type="match status" value="1"/>
</dbReference>
<feature type="transmembrane region" description="Helical" evidence="8">
    <location>
        <begin position="82"/>
        <end position="102"/>
    </location>
</feature>
<comment type="similarity">
    <text evidence="2">Belongs to the bacterial sugar transferase family.</text>
</comment>
<evidence type="ECO:0000256" key="2">
    <source>
        <dbReference type="ARBA" id="ARBA00006464"/>
    </source>
</evidence>
<dbReference type="AlphaFoldDB" id="A0A4Q2L3B4"/>
<keyword evidence="5 8" id="KW-1133">Transmembrane helix</keyword>
<dbReference type="OrthoDB" id="9808602at2"/>
<keyword evidence="6 8" id="KW-0472">Membrane</keyword>
<evidence type="ECO:0000256" key="7">
    <source>
        <dbReference type="SAM" id="MobiDB-lite"/>
    </source>
</evidence>
<feature type="domain" description="Bacterial sugar transferase" evidence="9">
    <location>
        <begin position="316"/>
        <end position="503"/>
    </location>
</feature>
<evidence type="ECO:0000256" key="8">
    <source>
        <dbReference type="SAM" id="Phobius"/>
    </source>
</evidence>
<feature type="transmembrane region" description="Helical" evidence="8">
    <location>
        <begin position="123"/>
        <end position="141"/>
    </location>
</feature>
<keyword evidence="3 10" id="KW-0808">Transferase</keyword>
<dbReference type="PANTHER" id="PTHR30576">
    <property type="entry name" value="COLANIC BIOSYNTHESIS UDP-GLUCOSE LIPID CARRIER TRANSFERASE"/>
    <property type="match status" value="1"/>
</dbReference>
<evidence type="ECO:0000313" key="10">
    <source>
        <dbReference type="EMBL" id="RXZ71937.1"/>
    </source>
</evidence>
<feature type="transmembrane region" description="Helical" evidence="8">
    <location>
        <begin position="321"/>
        <end position="342"/>
    </location>
</feature>
<feature type="region of interest" description="Disordered" evidence="7">
    <location>
        <begin position="1"/>
        <end position="33"/>
    </location>
</feature>